<protein>
    <submittedName>
        <fullName evidence="2">Uncharacterized protein</fullName>
    </submittedName>
</protein>
<gene>
    <name evidence="2" type="ORF">E3N88_26743</name>
</gene>
<evidence type="ECO:0000313" key="2">
    <source>
        <dbReference type="EMBL" id="KAD4178152.1"/>
    </source>
</evidence>
<feature type="region of interest" description="Disordered" evidence="1">
    <location>
        <begin position="1"/>
        <end position="22"/>
    </location>
</feature>
<evidence type="ECO:0000256" key="1">
    <source>
        <dbReference type="SAM" id="MobiDB-lite"/>
    </source>
</evidence>
<name>A0A5N6MXP1_9ASTR</name>
<keyword evidence="3" id="KW-1185">Reference proteome</keyword>
<dbReference type="Proteomes" id="UP000326396">
    <property type="component" value="Linkage Group LG4"/>
</dbReference>
<evidence type="ECO:0000313" key="3">
    <source>
        <dbReference type="Proteomes" id="UP000326396"/>
    </source>
</evidence>
<comment type="caution">
    <text evidence="2">The sequence shown here is derived from an EMBL/GenBank/DDBJ whole genome shotgun (WGS) entry which is preliminary data.</text>
</comment>
<dbReference type="AlphaFoldDB" id="A0A5N6MXP1"/>
<proteinExistence type="predicted"/>
<accession>A0A5N6MXP1</accession>
<organism evidence="2 3">
    <name type="scientific">Mikania micrantha</name>
    <name type="common">bitter vine</name>
    <dbReference type="NCBI Taxonomy" id="192012"/>
    <lineage>
        <taxon>Eukaryota</taxon>
        <taxon>Viridiplantae</taxon>
        <taxon>Streptophyta</taxon>
        <taxon>Embryophyta</taxon>
        <taxon>Tracheophyta</taxon>
        <taxon>Spermatophyta</taxon>
        <taxon>Magnoliopsida</taxon>
        <taxon>eudicotyledons</taxon>
        <taxon>Gunneridae</taxon>
        <taxon>Pentapetalae</taxon>
        <taxon>asterids</taxon>
        <taxon>campanulids</taxon>
        <taxon>Asterales</taxon>
        <taxon>Asteraceae</taxon>
        <taxon>Asteroideae</taxon>
        <taxon>Heliantheae alliance</taxon>
        <taxon>Eupatorieae</taxon>
        <taxon>Mikania</taxon>
    </lineage>
</organism>
<dbReference type="EMBL" id="SZYD01000014">
    <property type="protein sequence ID" value="KAD4178152.1"/>
    <property type="molecule type" value="Genomic_DNA"/>
</dbReference>
<sequence length="159" mass="18041">MVNVGENRARNGVTDCPESRNEETGFLPSARYAHLTVWSGAMRLTSESQKNGLKSQFCLEDAILILPFDDFDHTHKISIQSIITSILKAPQGLDRTRERFCKSGSSFYPQNSVWIAINLSRNLSSEVINNINYLMTIKAMSLTLNVQKDSIRYHCEVRK</sequence>
<reference evidence="2 3" key="1">
    <citation type="submission" date="2019-05" db="EMBL/GenBank/DDBJ databases">
        <title>Mikania micrantha, genome provides insights into the molecular mechanism of rapid growth.</title>
        <authorList>
            <person name="Liu B."/>
        </authorList>
    </citation>
    <scope>NUCLEOTIDE SEQUENCE [LARGE SCALE GENOMIC DNA]</scope>
    <source>
        <strain evidence="2">NLD-2019</strain>
        <tissue evidence="2">Leaf</tissue>
    </source>
</reference>